<protein>
    <submittedName>
        <fullName evidence="1">Uncharacterized protein</fullName>
    </submittedName>
</protein>
<sequence>MSDPQYEIRVDDDRSWTTNSEFAEYDATHFVAGALLGGAEHVTIRQVEGFDDDE</sequence>
<evidence type="ECO:0000313" key="2">
    <source>
        <dbReference type="Proteomes" id="UP000509750"/>
    </source>
</evidence>
<name>A0A7D5GEY8_9EURY</name>
<gene>
    <name evidence="1" type="ORF">HUG10_21400</name>
</gene>
<dbReference type="RefSeq" id="WP_179171720.1">
    <property type="nucleotide sequence ID" value="NZ_CP058532.1"/>
</dbReference>
<dbReference type="AlphaFoldDB" id="A0A7D5GEY8"/>
<dbReference type="GeneID" id="56031447"/>
<reference evidence="1 2" key="1">
    <citation type="submission" date="2020-07" db="EMBL/GenBank/DDBJ databases">
        <title>Gai3-2, isolated from salt lake.</title>
        <authorList>
            <person name="Cui H."/>
            <person name="Shi X."/>
        </authorList>
    </citation>
    <scope>NUCLEOTIDE SEQUENCE [LARGE SCALE GENOMIC DNA]</scope>
    <source>
        <strain evidence="1 2">Gai3-2</strain>
        <plasmid evidence="1 2">unnamed3</plasmid>
    </source>
</reference>
<keyword evidence="2" id="KW-1185">Reference proteome</keyword>
<dbReference type="KEGG" id="halg:HUG10_21400"/>
<keyword evidence="1" id="KW-0614">Plasmid</keyword>
<geneLocation type="plasmid" evidence="1 2">
    <name>unnamed3</name>
</geneLocation>
<accession>A0A7D5GEY8</accession>
<proteinExistence type="predicted"/>
<organism evidence="1 2">
    <name type="scientific">Halorarum halophilum</name>
    <dbReference type="NCBI Taxonomy" id="2743090"/>
    <lineage>
        <taxon>Archaea</taxon>
        <taxon>Methanobacteriati</taxon>
        <taxon>Methanobacteriota</taxon>
        <taxon>Stenosarchaea group</taxon>
        <taxon>Halobacteria</taxon>
        <taxon>Halobacteriales</taxon>
        <taxon>Haloferacaceae</taxon>
        <taxon>Halorarum</taxon>
    </lineage>
</organism>
<dbReference type="Proteomes" id="UP000509750">
    <property type="component" value="Plasmid unnamed3"/>
</dbReference>
<evidence type="ECO:0000313" key="1">
    <source>
        <dbReference type="EMBL" id="QLG30146.1"/>
    </source>
</evidence>
<dbReference type="EMBL" id="CP058532">
    <property type="protein sequence ID" value="QLG30146.1"/>
    <property type="molecule type" value="Genomic_DNA"/>
</dbReference>